<evidence type="ECO:0000256" key="2">
    <source>
        <dbReference type="SAM" id="MobiDB-lite"/>
    </source>
</evidence>
<dbReference type="SUPFAM" id="SSF69318">
    <property type="entry name" value="Integrin alpha N-terminal domain"/>
    <property type="match status" value="1"/>
</dbReference>
<reference evidence="7" key="1">
    <citation type="submission" date="2016-04" db="EMBL/GenBank/DDBJ databases">
        <authorList>
            <person name="Evans L.H."/>
            <person name="Alamgir A."/>
            <person name="Owens N."/>
            <person name="Weber N.D."/>
            <person name="Virtaneva K."/>
            <person name="Barbian K."/>
            <person name="Babar A."/>
            <person name="Rosenke K."/>
        </authorList>
    </citation>
    <scope>NUCLEOTIDE SEQUENCE</scope>
    <source>
        <strain evidence="7">86</strain>
    </source>
</reference>
<feature type="chain" id="PRO_5012984842" evidence="3">
    <location>
        <begin position="33"/>
        <end position="2774"/>
    </location>
</feature>
<feature type="domain" description="SLH" evidence="6">
    <location>
        <begin position="2590"/>
        <end position="2647"/>
    </location>
</feature>
<dbReference type="CDD" id="cd00063">
    <property type="entry name" value="FN3"/>
    <property type="match status" value="1"/>
</dbReference>
<feature type="region of interest" description="Disordered" evidence="2">
    <location>
        <begin position="50"/>
        <end position="71"/>
    </location>
</feature>
<dbReference type="EMBL" id="FLUN01000001">
    <property type="protein sequence ID" value="SBW00541.1"/>
    <property type="molecule type" value="Genomic_DNA"/>
</dbReference>
<dbReference type="InterPro" id="IPR044060">
    <property type="entry name" value="Bacterial_rp_domain"/>
</dbReference>
<feature type="domain" description="Ig-like" evidence="4">
    <location>
        <begin position="1084"/>
        <end position="1181"/>
    </location>
</feature>
<dbReference type="Pfam" id="PF00395">
    <property type="entry name" value="SLH"/>
    <property type="match status" value="3"/>
</dbReference>
<dbReference type="Pfam" id="PF18998">
    <property type="entry name" value="Flg_new_2"/>
    <property type="match status" value="2"/>
</dbReference>
<dbReference type="Gene3D" id="2.60.40.10">
    <property type="entry name" value="Immunoglobulins"/>
    <property type="match status" value="2"/>
</dbReference>
<protein>
    <submittedName>
        <fullName evidence="7">Uncharacterized protein</fullName>
    </submittedName>
</protein>
<evidence type="ECO:0000256" key="1">
    <source>
        <dbReference type="ARBA" id="ARBA00022737"/>
    </source>
</evidence>
<dbReference type="InterPro" id="IPR007110">
    <property type="entry name" value="Ig-like_dom"/>
</dbReference>
<dbReference type="InterPro" id="IPR003961">
    <property type="entry name" value="FN3_dom"/>
</dbReference>
<dbReference type="Gene3D" id="2.60.40.1080">
    <property type="match status" value="1"/>
</dbReference>
<feature type="region of interest" description="Disordered" evidence="2">
    <location>
        <begin position="2349"/>
        <end position="2370"/>
    </location>
</feature>
<proteinExistence type="predicted"/>
<dbReference type="Pfam" id="PF02368">
    <property type="entry name" value="Big_2"/>
    <property type="match status" value="1"/>
</dbReference>
<dbReference type="InterPro" id="IPR036116">
    <property type="entry name" value="FN3_sf"/>
</dbReference>
<gene>
    <name evidence="7" type="ORF">KL86CLO1_11356</name>
</gene>
<evidence type="ECO:0000313" key="7">
    <source>
        <dbReference type="EMBL" id="SBW00541.1"/>
    </source>
</evidence>
<dbReference type="SMART" id="SM00635">
    <property type="entry name" value="BID_2"/>
    <property type="match status" value="1"/>
</dbReference>
<dbReference type="SUPFAM" id="SSF49265">
    <property type="entry name" value="Fibronectin type III"/>
    <property type="match status" value="1"/>
</dbReference>
<organism evidence="7">
    <name type="scientific">uncultured Eubacteriales bacterium</name>
    <dbReference type="NCBI Taxonomy" id="172733"/>
    <lineage>
        <taxon>Bacteria</taxon>
        <taxon>Bacillati</taxon>
        <taxon>Bacillota</taxon>
        <taxon>Clostridia</taxon>
        <taxon>Eubacteriales</taxon>
        <taxon>environmental samples</taxon>
    </lineage>
</organism>
<feature type="domain" description="SLH" evidence="6">
    <location>
        <begin position="2716"/>
        <end position="2774"/>
    </location>
</feature>
<evidence type="ECO:0000256" key="3">
    <source>
        <dbReference type="SAM" id="SignalP"/>
    </source>
</evidence>
<evidence type="ECO:0000259" key="5">
    <source>
        <dbReference type="PROSITE" id="PS50853"/>
    </source>
</evidence>
<keyword evidence="1" id="KW-0677">Repeat</keyword>
<dbReference type="InterPro" id="IPR003599">
    <property type="entry name" value="Ig_sub"/>
</dbReference>
<feature type="signal peptide" evidence="3">
    <location>
        <begin position="1"/>
        <end position="32"/>
    </location>
</feature>
<feature type="domain" description="Fibronectin type-III" evidence="5">
    <location>
        <begin position="978"/>
        <end position="1079"/>
    </location>
</feature>
<dbReference type="InterPro" id="IPR013783">
    <property type="entry name" value="Ig-like_fold"/>
</dbReference>
<sequence length="2774" mass="292171">MKRTIGKRSISLLLTVLTIISLLPPLTVPASASDVDDMTSNELAEAWGFTTAQPADSQERDELGTNPWKGHTDTVSTFGIVPRGIDVIGSKISTSDDNYHSQDDADRGNINTYDSIALNSSSADTKFLTMNHTGTFTNVDGLTDADEEDTRPSATLAADVNGDGTDEIIRYYIDISKGANDGDIDRFNAGDSGYVAEFYVEVIDSQTGKRLNTKASGQVLKVSKADSGSENFFIPDSVYFWSSYLQLTAGDYNDDGRADIALVVPGSNASTTGKLLILDLADDKLVQAYAQSINCYSSYNKDDSTKTKFSAYDLTSGDCDNDGTEELVYTDTDDVVTQDASSNINILDYTASGYSAVSYEVRVSSYNDLMGSAGVTVGDIDNDGLGEIIVGGFMVNSGSKTDTYSYTAKDNSYTKSIPFYHEMAMAYMEYDNDTSAYSGFTGFSVFRDDEKTAGTVADGNETSYKTYSDRTLNSTRRYRNSGNWTVPMQAVSLTGYVNDKTNDQVFFGNYMYYFDSSTGLFKVYDSDGEVDVDKDHVLYHNFQEFNSSIISLSVGNFLTGGSNALPADGQQELLAEYVRDKDGKTISFELADLYQNTGDTMATQRCVKYIGTADSDNFYQKTFYPTICTPNLVDQTEYVQYVGHEFTFTEPEVLDVIASVPYFQDIMDAYPAGVWGDPGETSLKSGSGSSTTGTASTSISLGWYFNFHQDISVLGIRLFSVEAETNASVNTDYEYSKTVDTESYIEYSTSRGQDSVVMVSSPLDVYQYRYYKGTAEYKELYPNAKKDDPDTWGLMEASLPGTPSTLVVSVERYNALAQKYGLEHIGSSFWTHTLGEPGSYPASKADFLNASNVIDSKNPASVTAGGGKETTGLSITKTEESAYGVSFTLGAKFGAGAGGIVMGTTVENTTGYGGSTASYESTEISAALNGFPTQEEFPDVDLDTENYTLKTTLHSYTTTFNDNKIMVLEFTVEGYTGLPRRVENFRSTGSMENSVELAWEVPAVISAKLKPNKYILERYDPFYKEWETISNGLPAATGTNTYTDTDVYAGESYQYRLISSDSTGTTTNTASLTASARKAGENPPEITQQPVDVTVQAGENAQFSITAATPAGSTATRIYYQWYMRENSGADWSKVTDATKNALTLTAVTEDMDGYQYRCEATRLATNGSSCTTQSDYATLTVLDHTPVNYKVSFSSDSSGTLTAERVYTSSSAAVTSGTSLPEGSAVKFTATPASGYTVSKWIINGKTVSGNTENSLTVDDLSATTTVSVSFSLGLYSFRYSEAIDTGDTSHGTITAECNGNTLPQAEDTTLPGNLKITIHATPDSGYMVYYLSDNKTHGGYYINDLTIDSLSYDTKVSVKFIKAEYLNVTVHSSVVNTDVAYADDSGYSIYANGTEVASGADIPKNATVKVVAKQPKSAIVDSWTIYRTDSSGKPTGTPSTLGSQDSYTFDQLYYSYSVTINYRVVTSKTLTYSIKGGSGTLSAQVVGNTAASGKVGSGGKVQMYQDVALTVSPGAGEHLSGWLVNGVLESGDAATTVVNMNKNTVVQAVIETKPTAKAPAYTLSTDADKTINLDGNSVADDLDGDILTFTAISDDVSVDTNVATVKLGSGADSGKLLIKSVAEGSTSVKAEVTDDSGNSITVTIPITVSNNSQTVPALTGVMNSAYGVNDGKITGLDSTASYCYKLTGETDYRTVTGKTAITGLTPGSYTVYCPARTGYTESAKVTVAVESNDFAGGTGTASDPYQITTPSMLDKVRNHMGGYNQNFILMNDIDMTDYLSDTGDGYNNGNGFIPIGRTSGQTGVSGFIGTFDGNGKKITGLLIKQSEGIIHDDVRNEHIGLFGRLGSSGVVKNLGIDVDITAYGDYAGVIVGENNGTISRCYSTGQITGIENAYVGGLAGASSGLVENCYSTAAISGYTGFAGLVGYLQQTGTITTSYSISKFTFTVGTNGLTAGGLVAKKDADTIINNSWAYETYTNPYNPHSYYTYNRDNEVSSLDTLKSKTFFEKDTYYKWDFDNIWSIEDGQSYPQLSAPIYVDSITLNKTEAALAVAGTEALTATITPDDAANQSVYWSSNNEEVATVDQAGAVTGVSAGTAKITASARDGSGVTATCTVTVSAPEATCGISLSRTTDYTFAGQTAGYSAVTPLSVTVSSTGNQATGALTIAVNGTNAGSFTLSKNTLSSIAADGTDSFTVAPNDSLTAGTYTATVTVSGDNVTGQTFGISFTVSDTATYGINLSRTVDYTFAGQTAGYSAVTPLNVTVSSTGNQATGALTIALSGANAGSFTLSKNTLSSIAADGTDSFTVAPNTELSAGTYTATVTVSGGNSITKFFTVNFTVSNASSGVDSGSGSGGGGGGGSSSPSSTDVSAAITITADNNTTTATKNVTATTASNGVAAASVTSTQISEMLTAAEAKASADAQTAVNLQVQTGSGATGVSVTLPKAAVTTLTSGEASLTVSSAVATVTLDSGTLAEISKQTSGDVTITATAADASALSAEAKTAIGTRPVYDLKITSGSTTVSSFGGGTATVSVPYTPAAGEDANAIVVYYINASGELVTVPSCVYDAATGTVAFTTTHFSSYGIGYNAVSFSDVSDGAWYADYVAYLAARGIIGGMSGAFSPDASITRAEFVTILARMSGDDLSGYTASSFLDVSTGSWYFAAAQWASKAGIASGYDGKFSPSASITREQMAAMLYRYAEYKGTVSNAEGMSVREFSDYDSISSWAQAPIQWAMNNGILSGNTDGSFAPQSSATRAQAAKMIAVLMQGMVK</sequence>
<dbReference type="Gene3D" id="2.160.20.110">
    <property type="match status" value="1"/>
</dbReference>
<dbReference type="PROSITE" id="PS50853">
    <property type="entry name" value="FN3"/>
    <property type="match status" value="1"/>
</dbReference>
<dbReference type="InterPro" id="IPR003343">
    <property type="entry name" value="Big_2"/>
</dbReference>
<feature type="compositionally biased region" description="Gly residues" evidence="2">
    <location>
        <begin position="2351"/>
        <end position="2363"/>
    </location>
</feature>
<dbReference type="SMART" id="SM00409">
    <property type="entry name" value="IG"/>
    <property type="match status" value="1"/>
</dbReference>
<dbReference type="PROSITE" id="PS51272">
    <property type="entry name" value="SLH"/>
    <property type="match status" value="3"/>
</dbReference>
<name>A0A212JMA2_9FIRM</name>
<evidence type="ECO:0000259" key="4">
    <source>
        <dbReference type="PROSITE" id="PS50835"/>
    </source>
</evidence>
<dbReference type="InterPro" id="IPR028994">
    <property type="entry name" value="Integrin_alpha_N"/>
</dbReference>
<dbReference type="InterPro" id="IPR001119">
    <property type="entry name" value="SLH_dom"/>
</dbReference>
<dbReference type="InterPro" id="IPR008964">
    <property type="entry name" value="Invasin/intimin_cell_adhesion"/>
</dbReference>
<dbReference type="SUPFAM" id="SSF49373">
    <property type="entry name" value="Invasin/intimin cell-adhesion fragments"/>
    <property type="match status" value="1"/>
</dbReference>
<dbReference type="PROSITE" id="PS50835">
    <property type="entry name" value="IG_LIKE"/>
    <property type="match status" value="1"/>
</dbReference>
<evidence type="ECO:0000259" key="6">
    <source>
        <dbReference type="PROSITE" id="PS51272"/>
    </source>
</evidence>
<keyword evidence="3" id="KW-0732">Signal</keyword>
<feature type="domain" description="SLH" evidence="6">
    <location>
        <begin position="2650"/>
        <end position="2712"/>
    </location>
</feature>
<accession>A0A212JMA2</accession>